<dbReference type="Pfam" id="PF02881">
    <property type="entry name" value="SRP54_N"/>
    <property type="match status" value="1"/>
</dbReference>
<feature type="compositionally biased region" description="Low complexity" evidence="11">
    <location>
        <begin position="19"/>
        <end position="33"/>
    </location>
</feature>
<proteinExistence type="inferred from homology"/>
<accession>A0A2L1GRL8</accession>
<dbReference type="EC" id="3.6.5.4" evidence="10"/>
<evidence type="ECO:0000313" key="14">
    <source>
        <dbReference type="Proteomes" id="UP000239867"/>
    </source>
</evidence>
<comment type="similarity">
    <text evidence="10">Belongs to the GTP-binding SRP family. FtsY subfamily.</text>
</comment>
<feature type="compositionally biased region" description="Low complexity" evidence="11">
    <location>
        <begin position="148"/>
        <end position="181"/>
    </location>
</feature>
<dbReference type="HAMAP" id="MF_00920">
    <property type="entry name" value="FtsY"/>
    <property type="match status" value="1"/>
</dbReference>
<evidence type="ECO:0000313" key="13">
    <source>
        <dbReference type="EMBL" id="AVD72329.1"/>
    </source>
</evidence>
<dbReference type="FunFam" id="3.40.50.300:FF:000053">
    <property type="entry name" value="Signal recognition particle receptor FtsY"/>
    <property type="match status" value="1"/>
</dbReference>
<feature type="binding site" evidence="10">
    <location>
        <begin position="452"/>
        <end position="455"/>
    </location>
    <ligand>
        <name>GTP</name>
        <dbReference type="ChEBI" id="CHEBI:37565"/>
    </ligand>
</feature>
<dbReference type="EMBL" id="CP021255">
    <property type="protein sequence ID" value="AVD72329.1"/>
    <property type="molecule type" value="Genomic_DNA"/>
</dbReference>
<keyword evidence="7 10" id="KW-0675">Receptor</keyword>
<dbReference type="GO" id="GO:0005737">
    <property type="term" value="C:cytoplasm"/>
    <property type="evidence" value="ECO:0007669"/>
    <property type="project" value="UniProtKB-SubCell"/>
</dbReference>
<dbReference type="SMART" id="SM00963">
    <property type="entry name" value="SRP54_N"/>
    <property type="match status" value="1"/>
</dbReference>
<dbReference type="PROSITE" id="PS00300">
    <property type="entry name" value="SRP54"/>
    <property type="match status" value="1"/>
</dbReference>
<dbReference type="InterPro" id="IPR004390">
    <property type="entry name" value="SR_rcpt_FtsY"/>
</dbReference>
<dbReference type="KEGG" id="deo:CAY53_09870"/>
<keyword evidence="5 10" id="KW-0342">GTP-binding</keyword>
<evidence type="ECO:0000256" key="10">
    <source>
        <dbReference type="HAMAP-Rule" id="MF_00920"/>
    </source>
</evidence>
<evidence type="ECO:0000256" key="5">
    <source>
        <dbReference type="ARBA" id="ARBA00023134"/>
    </source>
</evidence>
<reference evidence="13 14" key="1">
    <citation type="journal article" date="2018" name="MBio">
        <title>Insights into the evolution of host association through the isolation and characterization of a novel human periodontal pathobiont, Desulfobulbus oralis.</title>
        <authorList>
            <person name="Cross K.L."/>
            <person name="Chirania P."/>
            <person name="Xiong W."/>
            <person name="Beall C.J."/>
            <person name="Elkins J.G."/>
            <person name="Giannone R.J."/>
            <person name="Griffen A.L."/>
            <person name="Guss A.M."/>
            <person name="Hettich R.L."/>
            <person name="Joshi S.S."/>
            <person name="Mokrzan E.M."/>
            <person name="Martin R.K."/>
            <person name="Zhulin I.B."/>
            <person name="Leys E.J."/>
            <person name="Podar M."/>
        </authorList>
    </citation>
    <scope>NUCLEOTIDE SEQUENCE [LARGE SCALE GENOMIC DNA]</scope>
    <source>
        <strain evidence="13 14">ORNL</strain>
    </source>
</reference>
<comment type="subcellular location">
    <subcellularLocation>
        <location evidence="10">Cell membrane</location>
        <topology evidence="10">Peripheral membrane protein</topology>
        <orientation evidence="10">Cytoplasmic side</orientation>
    </subcellularLocation>
    <subcellularLocation>
        <location evidence="10">Cytoplasm</location>
    </subcellularLocation>
</comment>
<sequence>MLTAQIRPQVEQPEPPVASPAEEATETAGPVEARPLPADSVAQPKAPAPECPPEAAPEPVLPADLATAAQPEPESLAAEPKLQAEPPVAEEKAAAEPPAPETERSKPEPAPGPIPAETPAVGEKPAVQPEPAVRKAAERAESEPPAGQEAPQATGEPAAAQEAAAAAEAAEVQAAAPGEKPAPAPEDEAIPEASPKSMFRRLQERLGKTRNSFVSQLDQLFLGKKAIDQELFDELEELLITADLGVNTTMELLDEARKRVKRGQLGDASALKALLKESMLNCITAPERDNIMVPPENGPLVVMVVGVNGVGKTTTIGKIAARMAQAGKSVLLVAGDTFRAAAIDQLKVWGERTGCEVVARKPGADPASVAFDGLDYGIAHNKDVILIDTAGRLHTSVNLMAELKKVRRVLEKRLPGAPHEILQVLDATTGQNGLSQARLFHEAVGVTCLALTKLDGTAKGGIVANISRQLKIPVRFIGIGEQIDDLRDFDAREFVEALFTENKA</sequence>
<feature type="binding site" evidence="10">
    <location>
        <begin position="306"/>
        <end position="313"/>
    </location>
    <ligand>
        <name>GTP</name>
        <dbReference type="ChEBI" id="CHEBI:37565"/>
    </ligand>
</feature>
<dbReference type="SMART" id="SM00962">
    <property type="entry name" value="SRP54"/>
    <property type="match status" value="1"/>
</dbReference>
<organism evidence="13 14">
    <name type="scientific">Desulfobulbus oralis</name>
    <dbReference type="NCBI Taxonomy" id="1986146"/>
    <lineage>
        <taxon>Bacteria</taxon>
        <taxon>Pseudomonadati</taxon>
        <taxon>Thermodesulfobacteriota</taxon>
        <taxon>Desulfobulbia</taxon>
        <taxon>Desulfobulbales</taxon>
        <taxon>Desulfobulbaceae</taxon>
        <taxon>Desulfobulbus</taxon>
    </lineage>
</organism>
<evidence type="ECO:0000256" key="6">
    <source>
        <dbReference type="ARBA" id="ARBA00023136"/>
    </source>
</evidence>
<dbReference type="InterPro" id="IPR013822">
    <property type="entry name" value="Signal_recog_particl_SRP54_hlx"/>
</dbReference>
<evidence type="ECO:0000259" key="12">
    <source>
        <dbReference type="PROSITE" id="PS00300"/>
    </source>
</evidence>
<dbReference type="GO" id="GO:0003924">
    <property type="term" value="F:GTPase activity"/>
    <property type="evidence" value="ECO:0007669"/>
    <property type="project" value="UniProtKB-UniRule"/>
</dbReference>
<feature type="region of interest" description="Disordered" evidence="11">
    <location>
        <begin position="1"/>
        <end position="195"/>
    </location>
</feature>
<evidence type="ECO:0000256" key="1">
    <source>
        <dbReference type="ARBA" id="ARBA00022475"/>
    </source>
</evidence>
<dbReference type="CDD" id="cd17874">
    <property type="entry name" value="FtsY"/>
    <property type="match status" value="1"/>
</dbReference>
<dbReference type="PANTHER" id="PTHR43134">
    <property type="entry name" value="SIGNAL RECOGNITION PARTICLE RECEPTOR SUBUNIT ALPHA"/>
    <property type="match status" value="1"/>
</dbReference>
<dbReference type="Gene3D" id="1.20.120.140">
    <property type="entry name" value="Signal recognition particle SRP54, nucleotide-binding domain"/>
    <property type="match status" value="1"/>
</dbReference>
<dbReference type="SUPFAM" id="SSF52540">
    <property type="entry name" value="P-loop containing nucleoside triphosphate hydrolases"/>
    <property type="match status" value="1"/>
</dbReference>
<name>A0A2L1GRL8_9BACT</name>
<evidence type="ECO:0000256" key="4">
    <source>
        <dbReference type="ARBA" id="ARBA00022801"/>
    </source>
</evidence>
<dbReference type="NCBIfam" id="TIGR00064">
    <property type="entry name" value="ftsY"/>
    <property type="match status" value="1"/>
</dbReference>
<dbReference type="GO" id="GO:0005886">
    <property type="term" value="C:plasma membrane"/>
    <property type="evidence" value="ECO:0007669"/>
    <property type="project" value="UniProtKB-SubCell"/>
</dbReference>
<keyword evidence="1 10" id="KW-1003">Cell membrane</keyword>
<feature type="compositionally biased region" description="Pro residues" evidence="11">
    <location>
        <begin position="46"/>
        <end position="60"/>
    </location>
</feature>
<dbReference type="GO" id="GO:0005047">
    <property type="term" value="F:signal recognition particle binding"/>
    <property type="evidence" value="ECO:0007669"/>
    <property type="project" value="TreeGrafter"/>
</dbReference>
<comment type="catalytic activity">
    <reaction evidence="8 10">
        <text>GTP + H2O = GDP + phosphate + H(+)</text>
        <dbReference type="Rhea" id="RHEA:19669"/>
        <dbReference type="ChEBI" id="CHEBI:15377"/>
        <dbReference type="ChEBI" id="CHEBI:15378"/>
        <dbReference type="ChEBI" id="CHEBI:37565"/>
        <dbReference type="ChEBI" id="CHEBI:43474"/>
        <dbReference type="ChEBI" id="CHEBI:58189"/>
        <dbReference type="EC" id="3.6.5.4"/>
    </reaction>
</comment>
<dbReference type="InterPro" id="IPR000897">
    <property type="entry name" value="SRP54_GTPase_dom"/>
</dbReference>
<keyword evidence="6 10" id="KW-0472">Membrane</keyword>
<evidence type="ECO:0000256" key="7">
    <source>
        <dbReference type="ARBA" id="ARBA00023170"/>
    </source>
</evidence>
<dbReference type="FunFam" id="1.20.120.140:FF:000002">
    <property type="entry name" value="Signal recognition particle receptor FtsY"/>
    <property type="match status" value="1"/>
</dbReference>
<dbReference type="Pfam" id="PF00448">
    <property type="entry name" value="SRP54"/>
    <property type="match status" value="1"/>
</dbReference>
<feature type="compositionally biased region" description="Basic and acidic residues" evidence="11">
    <location>
        <begin position="132"/>
        <end position="142"/>
    </location>
</feature>
<keyword evidence="14" id="KW-1185">Reference proteome</keyword>
<evidence type="ECO:0000256" key="8">
    <source>
        <dbReference type="ARBA" id="ARBA00048027"/>
    </source>
</evidence>
<dbReference type="InterPro" id="IPR027417">
    <property type="entry name" value="P-loop_NTPase"/>
</dbReference>
<gene>
    <name evidence="10" type="primary">ftsY</name>
    <name evidence="13" type="ORF">CAY53_09870</name>
</gene>
<dbReference type="Gene3D" id="3.40.50.300">
    <property type="entry name" value="P-loop containing nucleotide triphosphate hydrolases"/>
    <property type="match status" value="1"/>
</dbReference>
<dbReference type="InterPro" id="IPR003593">
    <property type="entry name" value="AAA+_ATPase"/>
</dbReference>
<dbReference type="SMART" id="SM00382">
    <property type="entry name" value="AAA"/>
    <property type="match status" value="1"/>
</dbReference>
<evidence type="ECO:0000256" key="9">
    <source>
        <dbReference type="ARBA" id="ARBA00053570"/>
    </source>
</evidence>
<feature type="domain" description="SRP54-type proteins GTP-binding" evidence="12">
    <location>
        <begin position="473"/>
        <end position="486"/>
    </location>
</feature>
<dbReference type="AlphaFoldDB" id="A0A2L1GRL8"/>
<dbReference type="Proteomes" id="UP000239867">
    <property type="component" value="Chromosome"/>
</dbReference>
<dbReference type="OrthoDB" id="9804720at2"/>
<dbReference type="InterPro" id="IPR036225">
    <property type="entry name" value="SRP/SRP_N"/>
</dbReference>
<dbReference type="GO" id="GO:0006614">
    <property type="term" value="P:SRP-dependent cotranslational protein targeting to membrane"/>
    <property type="evidence" value="ECO:0007669"/>
    <property type="project" value="InterPro"/>
</dbReference>
<evidence type="ECO:0000256" key="11">
    <source>
        <dbReference type="SAM" id="MobiDB-lite"/>
    </source>
</evidence>
<evidence type="ECO:0000256" key="2">
    <source>
        <dbReference type="ARBA" id="ARBA00022490"/>
    </source>
</evidence>
<dbReference type="PANTHER" id="PTHR43134:SF1">
    <property type="entry name" value="SIGNAL RECOGNITION PARTICLE RECEPTOR SUBUNIT ALPHA"/>
    <property type="match status" value="1"/>
</dbReference>
<comment type="function">
    <text evidence="9">Involved in targeting and insertion of nascent membrane proteins into the cytoplasmic membrane. Acts as a receptor for the complex formed by the signal recognition particle (SRP) and the ribosome-nascent chain (RNC). Interaction with SRP-RNC leads to the transfer of the RNC complex to the Sec translocase for insertion into the membrane, the hydrolysis of GTP by both Ffh and FtsY, and the dissociation of the SRP-FtsY complex into the individual components.</text>
</comment>
<comment type="subunit">
    <text evidence="10">Part of the signal recognition particle protein translocation system, which is composed of SRP and FtsY.</text>
</comment>
<keyword evidence="4 10" id="KW-0378">Hydrolase</keyword>
<evidence type="ECO:0000256" key="3">
    <source>
        <dbReference type="ARBA" id="ARBA00022741"/>
    </source>
</evidence>
<protein>
    <recommendedName>
        <fullName evidence="10">Signal recognition particle receptor FtsY</fullName>
        <shortName evidence="10">SRP receptor</shortName>
        <ecNumber evidence="10">3.6.5.4</ecNumber>
    </recommendedName>
</protein>
<dbReference type="GO" id="GO:0005525">
    <property type="term" value="F:GTP binding"/>
    <property type="evidence" value="ECO:0007669"/>
    <property type="project" value="UniProtKB-UniRule"/>
</dbReference>
<dbReference type="SUPFAM" id="SSF47364">
    <property type="entry name" value="Domain of the SRP/SRP receptor G-proteins"/>
    <property type="match status" value="1"/>
</dbReference>
<keyword evidence="2 10" id="KW-0963">Cytoplasm</keyword>
<keyword evidence="3 10" id="KW-0547">Nucleotide-binding</keyword>
<feature type="binding site" evidence="10">
    <location>
        <begin position="388"/>
        <end position="392"/>
    </location>
    <ligand>
        <name>GTP</name>
        <dbReference type="ChEBI" id="CHEBI:37565"/>
    </ligand>
</feature>
<dbReference type="InterPro" id="IPR042101">
    <property type="entry name" value="SRP54_N_sf"/>
</dbReference>